<feature type="transmembrane region" description="Helical" evidence="1">
    <location>
        <begin position="47"/>
        <end position="66"/>
    </location>
</feature>
<dbReference type="PANTHER" id="PTHR35136">
    <property type="entry name" value="CYCLOEUCALENOL CYCLOISOMERASE"/>
    <property type="match status" value="1"/>
</dbReference>
<keyword evidence="1" id="KW-1133">Transmembrane helix</keyword>
<feature type="transmembrane region" description="Helical" evidence="1">
    <location>
        <begin position="174"/>
        <end position="194"/>
    </location>
</feature>
<proteinExistence type="predicted"/>
<protein>
    <recommendedName>
        <fullName evidence="4">Cycloeucalenol cycloisomerase</fullName>
    </recommendedName>
</protein>
<gene>
    <name evidence="2" type="ORF">QBC36DRAFT_360125</name>
</gene>
<feature type="non-terminal residue" evidence="2">
    <location>
        <position position="1"/>
    </location>
</feature>
<feature type="transmembrane region" description="Helical" evidence="1">
    <location>
        <begin position="203"/>
        <end position="222"/>
    </location>
</feature>
<reference evidence="2" key="1">
    <citation type="journal article" date="2023" name="Mol. Phylogenet. Evol.">
        <title>Genome-scale phylogeny and comparative genomics of the fungal order Sordariales.</title>
        <authorList>
            <person name="Hensen N."/>
            <person name="Bonometti L."/>
            <person name="Westerberg I."/>
            <person name="Brannstrom I.O."/>
            <person name="Guillou S."/>
            <person name="Cros-Aarteil S."/>
            <person name="Calhoun S."/>
            <person name="Haridas S."/>
            <person name="Kuo A."/>
            <person name="Mondo S."/>
            <person name="Pangilinan J."/>
            <person name="Riley R."/>
            <person name="LaButti K."/>
            <person name="Andreopoulos B."/>
            <person name="Lipzen A."/>
            <person name="Chen C."/>
            <person name="Yan M."/>
            <person name="Daum C."/>
            <person name="Ng V."/>
            <person name="Clum A."/>
            <person name="Steindorff A."/>
            <person name="Ohm R.A."/>
            <person name="Martin F."/>
            <person name="Silar P."/>
            <person name="Natvig D.O."/>
            <person name="Lalanne C."/>
            <person name="Gautier V."/>
            <person name="Ament-Velasquez S.L."/>
            <person name="Kruys A."/>
            <person name="Hutchinson M.I."/>
            <person name="Powell A.J."/>
            <person name="Barry K."/>
            <person name="Miller A.N."/>
            <person name="Grigoriev I.V."/>
            <person name="Debuchy R."/>
            <person name="Gladieux P."/>
            <person name="Hiltunen Thoren M."/>
            <person name="Johannesson H."/>
        </authorList>
    </citation>
    <scope>NUCLEOTIDE SEQUENCE</scope>
    <source>
        <strain evidence="2">CBS 892.96</strain>
    </source>
</reference>
<dbReference type="InterPro" id="IPR020532">
    <property type="entry name" value="Cycloeucalenol_cycloisomerase"/>
</dbReference>
<feature type="transmembrane region" description="Helical" evidence="1">
    <location>
        <begin position="123"/>
        <end position="143"/>
    </location>
</feature>
<feature type="transmembrane region" description="Helical" evidence="1">
    <location>
        <begin position="242"/>
        <end position="261"/>
    </location>
</feature>
<evidence type="ECO:0000256" key="1">
    <source>
        <dbReference type="SAM" id="Phobius"/>
    </source>
</evidence>
<dbReference type="EMBL" id="MU866349">
    <property type="protein sequence ID" value="KAK4173368.1"/>
    <property type="molecule type" value="Genomic_DNA"/>
</dbReference>
<dbReference type="AlphaFoldDB" id="A0AAN6W1U9"/>
<feature type="transmembrane region" description="Helical" evidence="1">
    <location>
        <begin position="78"/>
        <end position="102"/>
    </location>
</feature>
<keyword evidence="1" id="KW-0472">Membrane</keyword>
<keyword evidence="3" id="KW-1185">Reference proteome</keyword>
<feature type="transmembrane region" description="Helical" evidence="1">
    <location>
        <begin position="273"/>
        <end position="292"/>
    </location>
</feature>
<evidence type="ECO:0000313" key="2">
    <source>
        <dbReference type="EMBL" id="KAK4173368.1"/>
    </source>
</evidence>
<feature type="non-terminal residue" evidence="2">
    <location>
        <position position="296"/>
    </location>
</feature>
<dbReference type="GO" id="GO:0047793">
    <property type="term" value="F:cycloeucalenol cycloisomerase activity"/>
    <property type="evidence" value="ECO:0007669"/>
    <property type="project" value="InterPro"/>
</dbReference>
<name>A0AAN6W1U9_9PEZI</name>
<accession>A0AAN6W1U9</accession>
<dbReference type="Proteomes" id="UP001302321">
    <property type="component" value="Unassembled WGS sequence"/>
</dbReference>
<dbReference type="PANTHER" id="PTHR35136:SF1">
    <property type="entry name" value="CYCLOEUCALENOL CYCLOISOMERASE"/>
    <property type="match status" value="1"/>
</dbReference>
<evidence type="ECO:0008006" key="4">
    <source>
        <dbReference type="Google" id="ProtNLM"/>
    </source>
</evidence>
<reference evidence="2" key="2">
    <citation type="submission" date="2023-05" db="EMBL/GenBank/DDBJ databases">
        <authorList>
            <consortium name="Lawrence Berkeley National Laboratory"/>
            <person name="Steindorff A."/>
            <person name="Hensen N."/>
            <person name="Bonometti L."/>
            <person name="Westerberg I."/>
            <person name="Brannstrom I.O."/>
            <person name="Guillou S."/>
            <person name="Cros-Aarteil S."/>
            <person name="Calhoun S."/>
            <person name="Haridas S."/>
            <person name="Kuo A."/>
            <person name="Mondo S."/>
            <person name="Pangilinan J."/>
            <person name="Riley R."/>
            <person name="Labutti K."/>
            <person name="Andreopoulos B."/>
            <person name="Lipzen A."/>
            <person name="Chen C."/>
            <person name="Yanf M."/>
            <person name="Daum C."/>
            <person name="Ng V."/>
            <person name="Clum A."/>
            <person name="Ohm R."/>
            <person name="Martin F."/>
            <person name="Silar P."/>
            <person name="Natvig D."/>
            <person name="Lalanne C."/>
            <person name="Gautier V."/>
            <person name="Ament-Velasquez S.L."/>
            <person name="Kruys A."/>
            <person name="Hutchinson M.I."/>
            <person name="Powell A.J."/>
            <person name="Barry K."/>
            <person name="Miller A.N."/>
            <person name="Grigoriev I.V."/>
            <person name="Debuchy R."/>
            <person name="Gladieux P."/>
            <person name="Thoren M.H."/>
            <person name="Johannesson H."/>
        </authorList>
    </citation>
    <scope>NUCLEOTIDE SEQUENCE</scope>
    <source>
        <strain evidence="2">CBS 892.96</strain>
    </source>
</reference>
<keyword evidence="1" id="KW-0812">Transmembrane</keyword>
<organism evidence="2 3">
    <name type="scientific">Triangularia setosa</name>
    <dbReference type="NCBI Taxonomy" id="2587417"/>
    <lineage>
        <taxon>Eukaryota</taxon>
        <taxon>Fungi</taxon>
        <taxon>Dikarya</taxon>
        <taxon>Ascomycota</taxon>
        <taxon>Pezizomycotina</taxon>
        <taxon>Sordariomycetes</taxon>
        <taxon>Sordariomycetidae</taxon>
        <taxon>Sordariales</taxon>
        <taxon>Podosporaceae</taxon>
        <taxon>Triangularia</taxon>
    </lineage>
</organism>
<evidence type="ECO:0000313" key="3">
    <source>
        <dbReference type="Proteomes" id="UP001302321"/>
    </source>
</evidence>
<comment type="caution">
    <text evidence="2">The sequence shown here is derived from an EMBL/GenBank/DDBJ whole genome shotgun (WGS) entry which is preliminary data.</text>
</comment>
<sequence length="296" mass="33660">DRPSLPHYTTLAIHPTNAEMRSPNSPSPPNPAAISLTVAEKAHFHQLLLLVHTPLWLSTVAIVVLSSSLKTWTTNAHYLSFSFLVALPPFLLPLLFPFAPDASYNLPPNGRRFQFRYSYPLKFNIYIALLVCFGTYFGTAYFFQLMTMRYTFPPFLSTLDSDVLRREETHTVPVFLYPLTHAYFTTYYSLLLVLDNYISPKTLWGKATTVIGLGYALAWAETWFMASELMTEWFAYENRERMLGVGSSGYASYFLIGLPMLKRLDRGWGWDRVIIESGGCCMGIMVLLEVWGKVVG</sequence>